<evidence type="ECO:0000259" key="3">
    <source>
        <dbReference type="Pfam" id="PF00535"/>
    </source>
</evidence>
<dbReference type="EMBL" id="BAABGP010000014">
    <property type="protein sequence ID" value="GAA4485772.1"/>
    <property type="molecule type" value="Genomic_DNA"/>
</dbReference>
<comment type="similarity">
    <text evidence="1">Belongs to the glycosyltransferase 2 family.</text>
</comment>
<feature type="domain" description="Glycosyltransferase 2-like" evidence="3">
    <location>
        <begin position="8"/>
        <end position="163"/>
    </location>
</feature>
<accession>A0ABP8PFJ1</accession>
<evidence type="ECO:0000313" key="4">
    <source>
        <dbReference type="EMBL" id="GAA4485772.1"/>
    </source>
</evidence>
<comment type="caution">
    <text evidence="4">The sequence shown here is derived from an EMBL/GenBank/DDBJ whole genome shotgun (WGS) entry which is preliminary data.</text>
</comment>
<keyword evidence="5" id="KW-1185">Reference proteome</keyword>
<protein>
    <recommendedName>
        <fullName evidence="3">Glycosyltransferase 2-like domain-containing protein</fullName>
    </recommendedName>
</protein>
<sequence>MQYAHLAVVMPAYNEAEGIRGFIDEIRSAVAPLAERVTFVVADDRSTDGTPAALADADDVRVETQPANRGHGPTALAAYRAGLALDPDALLHVDGDGQFLGSEIAAAVRALASTGADVVHGVRRDRTDAWYRRVLTACVRLLIAAAVGHGIPDVNTPLRVYRPDVVRMLVGAVPSDALVPHVHFSLAEVRAGLSVRYLHVRSIPRRGASATGTMWGKVSRPSLPPKKLVLFALHALGEVWRWSLRPGAPLRGVEYTIESDAGPGAPGPASPSPAGPASS</sequence>
<dbReference type="InterPro" id="IPR001173">
    <property type="entry name" value="Glyco_trans_2-like"/>
</dbReference>
<dbReference type="InterPro" id="IPR050256">
    <property type="entry name" value="Glycosyltransferase_2"/>
</dbReference>
<feature type="region of interest" description="Disordered" evidence="2">
    <location>
        <begin position="258"/>
        <end position="279"/>
    </location>
</feature>
<evidence type="ECO:0000256" key="2">
    <source>
        <dbReference type="SAM" id="MobiDB-lite"/>
    </source>
</evidence>
<proteinExistence type="inferred from homology"/>
<dbReference type="CDD" id="cd04179">
    <property type="entry name" value="DPM_DPG-synthase_like"/>
    <property type="match status" value="1"/>
</dbReference>
<dbReference type="Proteomes" id="UP001500731">
    <property type="component" value="Unassembled WGS sequence"/>
</dbReference>
<evidence type="ECO:0000313" key="5">
    <source>
        <dbReference type="Proteomes" id="UP001500731"/>
    </source>
</evidence>
<dbReference type="SUPFAM" id="SSF53448">
    <property type="entry name" value="Nucleotide-diphospho-sugar transferases"/>
    <property type="match status" value="1"/>
</dbReference>
<dbReference type="InterPro" id="IPR029044">
    <property type="entry name" value="Nucleotide-diphossugar_trans"/>
</dbReference>
<evidence type="ECO:0000256" key="1">
    <source>
        <dbReference type="ARBA" id="ARBA00006739"/>
    </source>
</evidence>
<dbReference type="Gene3D" id="3.90.550.10">
    <property type="entry name" value="Spore Coat Polysaccharide Biosynthesis Protein SpsA, Chain A"/>
    <property type="match status" value="1"/>
</dbReference>
<gene>
    <name evidence="4" type="ORF">GCM10023171_20650</name>
</gene>
<feature type="compositionally biased region" description="Pro residues" evidence="2">
    <location>
        <begin position="265"/>
        <end position="279"/>
    </location>
</feature>
<organism evidence="4 5">
    <name type="scientific">Microbacterium panaciterrae</name>
    <dbReference type="NCBI Taxonomy" id="985759"/>
    <lineage>
        <taxon>Bacteria</taxon>
        <taxon>Bacillati</taxon>
        <taxon>Actinomycetota</taxon>
        <taxon>Actinomycetes</taxon>
        <taxon>Micrococcales</taxon>
        <taxon>Microbacteriaceae</taxon>
        <taxon>Microbacterium</taxon>
    </lineage>
</organism>
<reference evidence="5" key="1">
    <citation type="journal article" date="2019" name="Int. J. Syst. Evol. Microbiol.">
        <title>The Global Catalogue of Microorganisms (GCM) 10K type strain sequencing project: providing services to taxonomists for standard genome sequencing and annotation.</title>
        <authorList>
            <consortium name="The Broad Institute Genomics Platform"/>
            <consortium name="The Broad Institute Genome Sequencing Center for Infectious Disease"/>
            <person name="Wu L."/>
            <person name="Ma J."/>
        </authorList>
    </citation>
    <scope>NUCLEOTIDE SEQUENCE [LARGE SCALE GENOMIC DNA]</scope>
    <source>
        <strain evidence="5">JCM 17839</strain>
    </source>
</reference>
<dbReference type="PANTHER" id="PTHR48090">
    <property type="entry name" value="UNDECAPRENYL-PHOSPHATE 4-DEOXY-4-FORMAMIDO-L-ARABINOSE TRANSFERASE-RELATED"/>
    <property type="match status" value="1"/>
</dbReference>
<dbReference type="RefSeq" id="WP_345186699.1">
    <property type="nucleotide sequence ID" value="NZ_BAABGP010000014.1"/>
</dbReference>
<dbReference type="Pfam" id="PF00535">
    <property type="entry name" value="Glycos_transf_2"/>
    <property type="match status" value="1"/>
</dbReference>
<name>A0ABP8PFJ1_9MICO</name>